<dbReference type="SUPFAM" id="SSF47616">
    <property type="entry name" value="GST C-terminal domain-like"/>
    <property type="match status" value="1"/>
</dbReference>
<proteinExistence type="inferred from homology"/>
<evidence type="ECO:0000313" key="9">
    <source>
        <dbReference type="Proteomes" id="UP001217089"/>
    </source>
</evidence>
<comment type="caution">
    <text evidence="8">The sequence shown here is derived from an EMBL/GenBank/DDBJ whole genome shotgun (WGS) entry which is preliminary data.</text>
</comment>
<dbReference type="PROSITE" id="PS50405">
    <property type="entry name" value="GST_CTER"/>
    <property type="match status" value="1"/>
</dbReference>
<feature type="domain" description="GST N-terminal" evidence="6">
    <location>
        <begin position="4"/>
        <end position="82"/>
    </location>
</feature>
<comment type="catalytic activity">
    <reaction evidence="4 5">
        <text>RX + glutathione = an S-substituted glutathione + a halide anion + H(+)</text>
        <dbReference type="Rhea" id="RHEA:16437"/>
        <dbReference type="ChEBI" id="CHEBI:15378"/>
        <dbReference type="ChEBI" id="CHEBI:16042"/>
        <dbReference type="ChEBI" id="CHEBI:17792"/>
        <dbReference type="ChEBI" id="CHEBI:57925"/>
        <dbReference type="ChEBI" id="CHEBI:90779"/>
        <dbReference type="EC" id="2.5.1.18"/>
    </reaction>
</comment>
<dbReference type="Pfam" id="PF13410">
    <property type="entry name" value="GST_C_2"/>
    <property type="match status" value="1"/>
</dbReference>
<comment type="catalytic activity">
    <reaction evidence="5">
        <text>L-dehydroascorbate + 2 glutathione = glutathione disulfide + L-ascorbate</text>
        <dbReference type="Rhea" id="RHEA:24424"/>
        <dbReference type="ChEBI" id="CHEBI:38290"/>
        <dbReference type="ChEBI" id="CHEBI:57925"/>
        <dbReference type="ChEBI" id="CHEBI:58297"/>
        <dbReference type="ChEBI" id="CHEBI:58539"/>
        <dbReference type="EC" id="1.8.5.1"/>
    </reaction>
</comment>
<dbReference type="Proteomes" id="UP001217089">
    <property type="component" value="Unassembled WGS sequence"/>
</dbReference>
<dbReference type="PANTHER" id="PTHR43968">
    <property type="match status" value="1"/>
</dbReference>
<dbReference type="InterPro" id="IPR040079">
    <property type="entry name" value="Glutathione_S-Trfase"/>
</dbReference>
<keyword evidence="9" id="KW-1185">Reference proteome</keyword>
<dbReference type="SFLD" id="SFLDS00019">
    <property type="entry name" value="Glutathione_Transferase_(cytos"/>
    <property type="match status" value="1"/>
</dbReference>
<gene>
    <name evidence="8" type="ORF">KUTeg_019845</name>
</gene>
<dbReference type="SFLD" id="SFLDG01152">
    <property type="entry name" value="Main.3:_Omega-_and_Tau-like"/>
    <property type="match status" value="1"/>
</dbReference>
<dbReference type="InterPro" id="IPR004045">
    <property type="entry name" value="Glutathione_S-Trfase_N"/>
</dbReference>
<evidence type="ECO:0000256" key="3">
    <source>
        <dbReference type="ARBA" id="ARBA00023002"/>
    </source>
</evidence>
<evidence type="ECO:0000256" key="1">
    <source>
        <dbReference type="ARBA" id="ARBA00011067"/>
    </source>
</evidence>
<dbReference type="InterPro" id="IPR050983">
    <property type="entry name" value="GST_Omega/HSP26"/>
</dbReference>
<organism evidence="8 9">
    <name type="scientific">Tegillarca granosa</name>
    <name type="common">Malaysian cockle</name>
    <name type="synonym">Anadara granosa</name>
    <dbReference type="NCBI Taxonomy" id="220873"/>
    <lineage>
        <taxon>Eukaryota</taxon>
        <taxon>Metazoa</taxon>
        <taxon>Spiralia</taxon>
        <taxon>Lophotrochozoa</taxon>
        <taxon>Mollusca</taxon>
        <taxon>Bivalvia</taxon>
        <taxon>Autobranchia</taxon>
        <taxon>Pteriomorphia</taxon>
        <taxon>Arcoida</taxon>
        <taxon>Arcoidea</taxon>
        <taxon>Arcidae</taxon>
        <taxon>Tegillarca</taxon>
    </lineage>
</organism>
<dbReference type="InterPro" id="IPR036249">
    <property type="entry name" value="Thioredoxin-like_sf"/>
</dbReference>
<keyword evidence="3 5" id="KW-0560">Oxidoreductase</keyword>
<dbReference type="PRINTS" id="PR01625">
    <property type="entry name" value="GSTRNSFRASEO"/>
</dbReference>
<evidence type="ECO:0000256" key="5">
    <source>
        <dbReference type="RuleBase" id="RU368071"/>
    </source>
</evidence>
<dbReference type="PANTHER" id="PTHR43968:SF6">
    <property type="entry name" value="GLUTATHIONE S-TRANSFERASE OMEGA"/>
    <property type="match status" value="1"/>
</dbReference>
<accession>A0ABQ9EFP7</accession>
<dbReference type="EC" id="1.20.4.2" evidence="5"/>
<dbReference type="InterPro" id="IPR005442">
    <property type="entry name" value="GST_omega"/>
</dbReference>
<protein>
    <recommendedName>
        <fullName evidence="5">Glutathione S-transferase omega</fullName>
        <shortName evidence="5">GSTO</shortName>
        <ecNumber evidence="5">1.20.4.2</ecNumber>
        <ecNumber evidence="5">1.8.5.1</ecNumber>
        <ecNumber evidence="5">2.5.1.18</ecNumber>
    </recommendedName>
    <alternativeName>
        <fullName evidence="5">Glutathione-dependent dehydroascorbate reductase</fullName>
    </alternativeName>
    <alternativeName>
        <fullName evidence="5">Monomethylarsonic acid reductase</fullName>
    </alternativeName>
</protein>
<dbReference type="InterPro" id="IPR010987">
    <property type="entry name" value="Glutathione-S-Trfase_C-like"/>
</dbReference>
<dbReference type="Gene3D" id="1.20.1050.10">
    <property type="match status" value="1"/>
</dbReference>
<evidence type="ECO:0000313" key="8">
    <source>
        <dbReference type="EMBL" id="KAJ8303449.1"/>
    </source>
</evidence>
<dbReference type="Gene3D" id="3.40.30.10">
    <property type="entry name" value="Glutaredoxin"/>
    <property type="match status" value="1"/>
</dbReference>
<dbReference type="PROSITE" id="PS50404">
    <property type="entry name" value="GST_NTER"/>
    <property type="match status" value="1"/>
</dbReference>
<evidence type="ECO:0000259" key="7">
    <source>
        <dbReference type="PROSITE" id="PS50405"/>
    </source>
</evidence>
<sequence length="227" mass="26739">MEAGKLRLYSMRFCPYAQRSRLVLSHKKIPHETINVDLKEKPAWFVERNPLGLVPVLEQDDKIIYESLITCDYLDEVYPNNKLNSEDPYRRARDRIILEQNAKVVTEYYKLLRCGADDKDILESYRSKVEPLEKALKERGNFFGGNNVCMVDYMIWPWFERLPVTASMSETGVDILPDDKFPNINSWIKRMLELEPVKETMFDAESHLEFYKSYAMGKPNYNYGLKE</sequence>
<keyword evidence="2 5" id="KW-0808">Transferase</keyword>
<dbReference type="EC" id="1.8.5.1" evidence="5"/>
<dbReference type="EMBL" id="JARBDR010000917">
    <property type="protein sequence ID" value="KAJ8303449.1"/>
    <property type="molecule type" value="Genomic_DNA"/>
</dbReference>
<dbReference type="SUPFAM" id="SSF52833">
    <property type="entry name" value="Thioredoxin-like"/>
    <property type="match status" value="1"/>
</dbReference>
<dbReference type="InterPro" id="IPR036282">
    <property type="entry name" value="Glutathione-S-Trfase_C_sf"/>
</dbReference>
<reference evidence="8 9" key="1">
    <citation type="submission" date="2022-12" db="EMBL/GenBank/DDBJ databases">
        <title>Chromosome-level genome of Tegillarca granosa.</title>
        <authorList>
            <person name="Kim J."/>
        </authorList>
    </citation>
    <scope>NUCLEOTIDE SEQUENCE [LARGE SCALE GENOMIC DNA]</scope>
    <source>
        <strain evidence="8">Teg-2019</strain>
        <tissue evidence="8">Adductor muscle</tissue>
    </source>
</reference>
<evidence type="ECO:0000259" key="6">
    <source>
        <dbReference type="PROSITE" id="PS50404"/>
    </source>
</evidence>
<name>A0ABQ9EFP7_TEGGR</name>
<feature type="domain" description="GST C-terminal" evidence="7">
    <location>
        <begin position="87"/>
        <end position="214"/>
    </location>
</feature>
<comment type="similarity">
    <text evidence="1 5">Belongs to the GST superfamily. Omega family.</text>
</comment>
<evidence type="ECO:0000256" key="4">
    <source>
        <dbReference type="ARBA" id="ARBA00047960"/>
    </source>
</evidence>
<dbReference type="InterPro" id="IPR045073">
    <property type="entry name" value="Omega/Tau-like"/>
</dbReference>
<comment type="catalytic activity">
    <reaction evidence="5">
        <text>methylarsonate + 2 glutathione + H(+) = methylarsonous acid + glutathione disulfide + H2O</text>
        <dbReference type="Rhea" id="RHEA:15969"/>
        <dbReference type="ChEBI" id="CHEBI:15377"/>
        <dbReference type="ChEBI" id="CHEBI:15378"/>
        <dbReference type="ChEBI" id="CHEBI:17826"/>
        <dbReference type="ChEBI" id="CHEBI:33409"/>
        <dbReference type="ChEBI" id="CHEBI:57925"/>
        <dbReference type="ChEBI" id="CHEBI:58297"/>
        <dbReference type="EC" id="1.20.4.2"/>
    </reaction>
</comment>
<evidence type="ECO:0000256" key="2">
    <source>
        <dbReference type="ARBA" id="ARBA00022679"/>
    </source>
</evidence>
<dbReference type="EC" id="2.5.1.18" evidence="5"/>
<dbReference type="SFLD" id="SFLDG00358">
    <property type="entry name" value="Main_(cytGST)"/>
    <property type="match status" value="1"/>
</dbReference>
<dbReference type="Pfam" id="PF13417">
    <property type="entry name" value="GST_N_3"/>
    <property type="match status" value="1"/>
</dbReference>
<comment type="function">
    <text evidence="5">Exhibits glutathione-dependent thiol transferase activity. Has high dehydroascorbate reductase activity and may contribute to the recycling of ascorbic acid. Participates in the biotransformation of inorganic arsenic and reduces monomethylarsonic acid (MMA).</text>
</comment>